<dbReference type="AlphaFoldDB" id="A0A8H3KZP6"/>
<dbReference type="EMBL" id="BLAL01000034">
    <property type="protein sequence ID" value="GES77934.1"/>
    <property type="molecule type" value="Genomic_DNA"/>
</dbReference>
<name>A0A8H3KZP6_9GLOM</name>
<protein>
    <submittedName>
        <fullName evidence="1">Uncharacterized protein</fullName>
    </submittedName>
</protein>
<reference evidence="1" key="1">
    <citation type="submission" date="2019-10" db="EMBL/GenBank/DDBJ databases">
        <title>Conservation and host-specific expression of non-tandemly repeated heterogenous ribosome RNA gene in arbuscular mycorrhizal fungi.</title>
        <authorList>
            <person name="Maeda T."/>
            <person name="Kobayashi Y."/>
            <person name="Nakagawa T."/>
            <person name="Ezawa T."/>
            <person name="Yamaguchi K."/>
            <person name="Bino T."/>
            <person name="Nishimoto Y."/>
            <person name="Shigenobu S."/>
            <person name="Kawaguchi M."/>
        </authorList>
    </citation>
    <scope>NUCLEOTIDE SEQUENCE</scope>
    <source>
        <strain evidence="1">HR1</strain>
    </source>
</reference>
<evidence type="ECO:0000313" key="2">
    <source>
        <dbReference type="Proteomes" id="UP000615446"/>
    </source>
</evidence>
<evidence type="ECO:0000313" key="1">
    <source>
        <dbReference type="EMBL" id="GES77934.1"/>
    </source>
</evidence>
<comment type="caution">
    <text evidence="1">The sequence shown here is derived from an EMBL/GenBank/DDBJ whole genome shotgun (WGS) entry which is preliminary data.</text>
</comment>
<accession>A0A8H3KZP6</accession>
<sequence length="81" mass="9438">MCRSSKGERRTFCEPFAKPLRRNELSFGLIRYTPVSGLMMDLCTATYKFGVTDCIVKKKHQIIASRERTQLDDHTIFENIH</sequence>
<gene>
    <name evidence="1" type="ORF">RCL2_000526300</name>
</gene>
<organism evidence="1 2">
    <name type="scientific">Rhizophagus clarus</name>
    <dbReference type="NCBI Taxonomy" id="94130"/>
    <lineage>
        <taxon>Eukaryota</taxon>
        <taxon>Fungi</taxon>
        <taxon>Fungi incertae sedis</taxon>
        <taxon>Mucoromycota</taxon>
        <taxon>Glomeromycotina</taxon>
        <taxon>Glomeromycetes</taxon>
        <taxon>Glomerales</taxon>
        <taxon>Glomeraceae</taxon>
        <taxon>Rhizophagus</taxon>
    </lineage>
</organism>
<proteinExistence type="predicted"/>
<dbReference type="Proteomes" id="UP000615446">
    <property type="component" value="Unassembled WGS sequence"/>
</dbReference>